<protein>
    <recommendedName>
        <fullName evidence="1">F-box domain-containing protein</fullName>
    </recommendedName>
</protein>
<dbReference type="Proteomes" id="UP000193067">
    <property type="component" value="Unassembled WGS sequence"/>
</dbReference>
<dbReference type="InterPro" id="IPR036047">
    <property type="entry name" value="F-box-like_dom_sf"/>
</dbReference>
<name>A0A1Y2J037_TRAC3</name>
<reference evidence="2 3" key="1">
    <citation type="journal article" date="2015" name="Biotechnol. Biofuels">
        <title>Enhanced degradation of softwood versus hardwood by the white-rot fungus Pycnoporus coccineus.</title>
        <authorList>
            <person name="Couturier M."/>
            <person name="Navarro D."/>
            <person name="Chevret D."/>
            <person name="Henrissat B."/>
            <person name="Piumi F."/>
            <person name="Ruiz-Duenas F.J."/>
            <person name="Martinez A.T."/>
            <person name="Grigoriev I.V."/>
            <person name="Riley R."/>
            <person name="Lipzen A."/>
            <person name="Berrin J.G."/>
            <person name="Master E.R."/>
            <person name="Rosso M.N."/>
        </authorList>
    </citation>
    <scope>NUCLEOTIDE SEQUENCE [LARGE SCALE GENOMIC DNA]</scope>
    <source>
        <strain evidence="2 3">BRFM310</strain>
    </source>
</reference>
<dbReference type="InterPro" id="IPR001810">
    <property type="entry name" value="F-box_dom"/>
</dbReference>
<keyword evidence="3" id="KW-1185">Reference proteome</keyword>
<accession>A0A1Y2J037</accession>
<dbReference type="PROSITE" id="PS50181">
    <property type="entry name" value="FBOX"/>
    <property type="match status" value="1"/>
</dbReference>
<sequence length="698" mass="79602">MENKDYVSLYEGLRVCNDEREAAPIQGHSLAAAPGQSCVAAQEMKVLSNCPIEGMPWDVLIEVFQHSHPRDLLSLARTTRTLRGFLISRKSAHIWRTSRRSLTIPDCPSELSEPQYAALLFTSECTVCGEPGVMNAQWELLGRYCPSCSDSRLIQFREAREILSIVPGVGGLWSEPFLFGDNRYHSPSAMCIRKQVNEFRDLWLACHTHQEQTQLREKFAAEYLRREQFISAIEHFAHSEEERRRKELTEIRKVRVQSIIDRLRVGGWEEELDSMTESRMRQLCRLDIVYRTVPLTESAWNDMQKPLTEFMELTRAHRLWLAAVRLRLRWLQDIAKEYNFSIGRRKGPGGSAGSDMRVHFSDIATLHEVRTLLEAPVADDVKQESIAKLCDDMLATLPEKWIQQQQPLFDDLVKQTPRASTLSDGALATLAIVTYNCTECNCKGLRWPHVLAHTCGLEAPVPRKTYNDHPEEPLTFLDILKLFCAEHGLIPPCRRELSFKVRFAPEITETMIRACGFDPLKATYAELRDSGVRLYCNMCAVPAIGYIEVYDWQNAMCHSHLGCGTKGRHGRRPYREASAAGNWRILDAETTALVVALEAARREAGTGRPFTDELYQCIRCDTKTCKSIIFHCVQVHQVEEPKIGRDFYVVPRVEDGVAWHDAILVYPEDALRTNRKAARDVAQGIAILSPVLFRDRSE</sequence>
<feature type="domain" description="F-box" evidence="1">
    <location>
        <begin position="49"/>
        <end position="98"/>
    </location>
</feature>
<dbReference type="EMBL" id="KZ084089">
    <property type="protein sequence ID" value="OSD06736.1"/>
    <property type="molecule type" value="Genomic_DNA"/>
</dbReference>
<dbReference type="OrthoDB" id="2754732at2759"/>
<dbReference type="AlphaFoldDB" id="A0A1Y2J037"/>
<evidence type="ECO:0000259" key="1">
    <source>
        <dbReference type="PROSITE" id="PS50181"/>
    </source>
</evidence>
<evidence type="ECO:0000313" key="2">
    <source>
        <dbReference type="EMBL" id="OSD06736.1"/>
    </source>
</evidence>
<evidence type="ECO:0000313" key="3">
    <source>
        <dbReference type="Proteomes" id="UP000193067"/>
    </source>
</evidence>
<proteinExistence type="predicted"/>
<gene>
    <name evidence="2" type="ORF">PYCCODRAFT_1474173</name>
</gene>
<organism evidence="2 3">
    <name type="scientific">Trametes coccinea (strain BRFM310)</name>
    <name type="common">Pycnoporus coccineus</name>
    <dbReference type="NCBI Taxonomy" id="1353009"/>
    <lineage>
        <taxon>Eukaryota</taxon>
        <taxon>Fungi</taxon>
        <taxon>Dikarya</taxon>
        <taxon>Basidiomycota</taxon>
        <taxon>Agaricomycotina</taxon>
        <taxon>Agaricomycetes</taxon>
        <taxon>Polyporales</taxon>
        <taxon>Polyporaceae</taxon>
        <taxon>Trametes</taxon>
    </lineage>
</organism>
<dbReference type="CDD" id="cd09917">
    <property type="entry name" value="F-box_SF"/>
    <property type="match status" value="1"/>
</dbReference>
<dbReference type="SUPFAM" id="SSF81383">
    <property type="entry name" value="F-box domain"/>
    <property type="match status" value="1"/>
</dbReference>